<proteinExistence type="predicted"/>
<dbReference type="OrthoDB" id="8305021at2"/>
<dbReference type="PIR" id="AD3056">
    <property type="entry name" value="AD3056"/>
</dbReference>
<dbReference type="Proteomes" id="UP000000813">
    <property type="component" value="Chromosome linear"/>
</dbReference>
<dbReference type="HOGENOM" id="CLU_2713368_0_0_5"/>
<name>Q8U8M5_AGRFC</name>
<dbReference type="BioCyc" id="AGRO:ATU4065-MONOMER"/>
<accession>Q8U8M5</accession>
<dbReference type="KEGG" id="atu:Atu4065"/>
<organism evidence="1 2">
    <name type="scientific">Agrobacterium fabrum (strain C58 / ATCC 33970)</name>
    <name type="common">Agrobacterium tumefaciens (strain C58)</name>
    <dbReference type="NCBI Taxonomy" id="176299"/>
    <lineage>
        <taxon>Bacteria</taxon>
        <taxon>Pseudomonadati</taxon>
        <taxon>Pseudomonadota</taxon>
        <taxon>Alphaproteobacteria</taxon>
        <taxon>Hyphomicrobiales</taxon>
        <taxon>Rhizobiaceae</taxon>
        <taxon>Rhizobium/Agrobacterium group</taxon>
        <taxon>Agrobacterium</taxon>
        <taxon>Agrobacterium tumefaciens complex</taxon>
    </lineage>
</organism>
<evidence type="ECO:0000313" key="1">
    <source>
        <dbReference type="EMBL" id="AAL44866.1"/>
    </source>
</evidence>
<dbReference type="AlphaFoldDB" id="Q8U8M5"/>
<sequence>MRRRNDFVSTLRSECGTRRILQGDYALPAGLAANDLILHHTNRPARQPDGPFLFACECLYSHSKITKLKERV</sequence>
<reference evidence="1 2" key="2">
    <citation type="journal article" date="2001" name="Science">
        <title>Genome sequence of the plant pathogen and biotechnology agent Agrobacterium tumefaciens C58.</title>
        <authorList>
            <person name="Goodner B."/>
            <person name="Hinkle G."/>
            <person name="Gattung S."/>
            <person name="Miller N."/>
            <person name="Blanchard M."/>
            <person name="Qurollo B."/>
            <person name="Goldman B.S."/>
            <person name="Cao Y."/>
            <person name="Askenazi M."/>
            <person name="Halling C."/>
            <person name="Mullin L."/>
            <person name="Houmiel K."/>
            <person name="Gordon J."/>
            <person name="Vaudin M."/>
            <person name="Iartchouk O."/>
            <person name="Epp A."/>
            <person name="Liu F."/>
            <person name="Wollam C."/>
            <person name="Allinger M."/>
            <person name="Doughty D."/>
            <person name="Scott C."/>
            <person name="Lappas C."/>
            <person name="Markelz B."/>
            <person name="Flanagan C."/>
            <person name="Crowell C."/>
            <person name="Gurson J."/>
            <person name="Lomo C."/>
            <person name="Sear C."/>
            <person name="Strub G."/>
            <person name="Cielo C."/>
            <person name="Slater S."/>
        </authorList>
    </citation>
    <scope>NUCLEOTIDE SEQUENCE [LARGE SCALE GENOMIC DNA]</scope>
    <source>
        <strain evidence="2">C58 / ATCC 33970</strain>
    </source>
</reference>
<gene>
    <name evidence="1" type="ordered locus">Atu4065</name>
</gene>
<dbReference type="EnsemblBacteria" id="AAL44866">
    <property type="protein sequence ID" value="AAL44866"/>
    <property type="gene ID" value="Atu4065"/>
</dbReference>
<dbReference type="STRING" id="176299.Atu4065"/>
<reference evidence="1 2" key="1">
    <citation type="journal article" date="2001" name="Science">
        <title>The genome of the natural genetic engineer Agrobacterium tumefaciens C58.</title>
        <authorList>
            <person name="Wood D.W."/>
            <person name="Setubal J.C."/>
            <person name="Kaul R."/>
            <person name="Monks D.E."/>
            <person name="Kitajima J.P."/>
            <person name="Okura V.K."/>
            <person name="Zhou Y."/>
            <person name="Chen L."/>
            <person name="Wood G.E."/>
            <person name="Almeida N.F.Jr."/>
            <person name="Woo L."/>
            <person name="Chen Y."/>
            <person name="Paulsen I.T."/>
            <person name="Eisen J.A."/>
            <person name="Karp P.D."/>
            <person name="Bovee D.Sr."/>
            <person name="Chapman P."/>
            <person name="Clendenning J."/>
            <person name="Deatherage G."/>
            <person name="Gillet W."/>
            <person name="Grant C."/>
            <person name="Kutyavin T."/>
            <person name="Levy R."/>
            <person name="Li M.J."/>
            <person name="McClelland E."/>
            <person name="Palmieri A."/>
            <person name="Raymond C."/>
            <person name="Rouse G."/>
            <person name="Saenphimmachak C."/>
            <person name="Wu Z."/>
            <person name="Romero P."/>
            <person name="Gordon D."/>
            <person name="Zhang S."/>
            <person name="Yoo H."/>
            <person name="Tao Y."/>
            <person name="Biddle P."/>
            <person name="Jung M."/>
            <person name="Krespan W."/>
            <person name="Perry M."/>
            <person name="Gordon-Kamm B."/>
            <person name="Liao L."/>
            <person name="Kim S."/>
            <person name="Hendrick C."/>
            <person name="Zhao Z.Y."/>
            <person name="Dolan M."/>
            <person name="Chumley F."/>
            <person name="Tingey S.V."/>
            <person name="Tomb J.F."/>
            <person name="Gordon M.P."/>
            <person name="Olson M.V."/>
            <person name="Nester E.W."/>
        </authorList>
    </citation>
    <scope>NUCLEOTIDE SEQUENCE [LARGE SCALE GENOMIC DNA]</scope>
    <source>
        <strain evidence="2">C58 / ATCC 33970</strain>
    </source>
</reference>
<keyword evidence="2" id="KW-1185">Reference proteome</keyword>
<dbReference type="EMBL" id="AE007870">
    <property type="protein sequence ID" value="AAL44866.1"/>
    <property type="molecule type" value="Genomic_DNA"/>
</dbReference>
<evidence type="ECO:0000313" key="2">
    <source>
        <dbReference type="Proteomes" id="UP000000813"/>
    </source>
</evidence>
<protein>
    <submittedName>
        <fullName evidence="1">Uncharacterized protein</fullName>
    </submittedName>
</protein>